<organism evidence="3">
    <name type="scientific">Melampsora larici-populina (strain 98AG31 / pathotype 3-4-7)</name>
    <name type="common">Poplar leaf rust fungus</name>
    <dbReference type="NCBI Taxonomy" id="747676"/>
    <lineage>
        <taxon>Eukaryota</taxon>
        <taxon>Fungi</taxon>
        <taxon>Dikarya</taxon>
        <taxon>Basidiomycota</taxon>
        <taxon>Pucciniomycotina</taxon>
        <taxon>Pucciniomycetes</taxon>
        <taxon>Pucciniales</taxon>
        <taxon>Melampsoraceae</taxon>
        <taxon>Melampsora</taxon>
    </lineage>
</organism>
<dbReference type="Proteomes" id="UP000001072">
    <property type="component" value="Unassembled WGS sequence"/>
</dbReference>
<evidence type="ECO:0000313" key="2">
    <source>
        <dbReference type="EMBL" id="EGG07011.1"/>
    </source>
</evidence>
<evidence type="ECO:0000313" key="3">
    <source>
        <dbReference type="Proteomes" id="UP000001072"/>
    </source>
</evidence>
<accession>F4RLE6</accession>
<feature type="region of interest" description="Disordered" evidence="1">
    <location>
        <begin position="68"/>
        <end position="95"/>
    </location>
</feature>
<evidence type="ECO:0000256" key="1">
    <source>
        <dbReference type="SAM" id="MobiDB-lite"/>
    </source>
</evidence>
<reference evidence="3" key="1">
    <citation type="journal article" date="2011" name="Proc. Natl. Acad. Sci. U.S.A.">
        <title>Obligate biotrophy features unraveled by the genomic analysis of rust fungi.</title>
        <authorList>
            <person name="Duplessis S."/>
            <person name="Cuomo C.A."/>
            <person name="Lin Y.-C."/>
            <person name="Aerts A."/>
            <person name="Tisserant E."/>
            <person name="Veneault-Fourrey C."/>
            <person name="Joly D.L."/>
            <person name="Hacquard S."/>
            <person name="Amselem J."/>
            <person name="Cantarel B.L."/>
            <person name="Chiu R."/>
            <person name="Coutinho P.M."/>
            <person name="Feau N."/>
            <person name="Field M."/>
            <person name="Frey P."/>
            <person name="Gelhaye E."/>
            <person name="Goldberg J."/>
            <person name="Grabherr M.G."/>
            <person name="Kodira C.D."/>
            <person name="Kohler A."/>
            <person name="Kuees U."/>
            <person name="Lindquist E.A."/>
            <person name="Lucas S.M."/>
            <person name="Mago R."/>
            <person name="Mauceli E."/>
            <person name="Morin E."/>
            <person name="Murat C."/>
            <person name="Pangilinan J.L."/>
            <person name="Park R."/>
            <person name="Pearson M."/>
            <person name="Quesneville H."/>
            <person name="Rouhier N."/>
            <person name="Sakthikumar S."/>
            <person name="Salamov A.A."/>
            <person name="Schmutz J."/>
            <person name="Selles B."/>
            <person name="Shapiro H."/>
            <person name="Tanguay P."/>
            <person name="Tuskan G.A."/>
            <person name="Henrissat B."/>
            <person name="Van de Peer Y."/>
            <person name="Rouze P."/>
            <person name="Ellis J.G."/>
            <person name="Dodds P.N."/>
            <person name="Schein J.E."/>
            <person name="Zhong S."/>
            <person name="Hamelin R.C."/>
            <person name="Grigoriev I.V."/>
            <person name="Szabo L.J."/>
            <person name="Martin F."/>
        </authorList>
    </citation>
    <scope>NUCLEOTIDE SEQUENCE [LARGE SCALE GENOMIC DNA]</scope>
    <source>
        <strain evidence="3">98AG31 / pathotype 3-4-7</strain>
    </source>
</reference>
<feature type="compositionally biased region" description="Basic residues" evidence="1">
    <location>
        <begin position="80"/>
        <end position="95"/>
    </location>
</feature>
<dbReference type="EMBL" id="GL883106">
    <property type="protein sequence ID" value="EGG07011.1"/>
    <property type="molecule type" value="Genomic_DNA"/>
</dbReference>
<dbReference type="AlphaFoldDB" id="F4RLE6"/>
<dbReference type="GeneID" id="18934098"/>
<dbReference type="InParanoid" id="F4RLE6"/>
<keyword evidence="3" id="KW-1185">Reference proteome</keyword>
<proteinExistence type="predicted"/>
<dbReference type="HOGENOM" id="CLU_005992_0_1_1"/>
<feature type="region of interest" description="Disordered" evidence="1">
    <location>
        <begin position="1061"/>
        <end position="1098"/>
    </location>
</feature>
<evidence type="ECO:0008006" key="4">
    <source>
        <dbReference type="Google" id="ProtNLM"/>
    </source>
</evidence>
<feature type="compositionally biased region" description="Polar residues" evidence="1">
    <location>
        <begin position="1018"/>
        <end position="1040"/>
    </location>
</feature>
<dbReference type="RefSeq" id="XP_007409971.1">
    <property type="nucleotide sequence ID" value="XM_007409909.1"/>
</dbReference>
<dbReference type="KEGG" id="mlr:MELLADRAFT_86134"/>
<name>F4RLE6_MELLP</name>
<feature type="compositionally biased region" description="Basic residues" evidence="1">
    <location>
        <begin position="1080"/>
        <end position="1098"/>
    </location>
</feature>
<feature type="region of interest" description="Disordered" evidence="1">
    <location>
        <begin position="1010"/>
        <end position="1040"/>
    </location>
</feature>
<dbReference type="eggNOG" id="ENOG502S7P8">
    <property type="taxonomic scope" value="Eukaryota"/>
</dbReference>
<protein>
    <recommendedName>
        <fullName evidence="4">GCM domain-containing protein</fullName>
    </recommendedName>
</protein>
<dbReference type="VEuPathDB" id="FungiDB:MELLADRAFT_86134"/>
<sequence>MSDCDYTSSSDDCHGPELDYLQTQTDATSIVPFAATQTASEANHLFLHPAQINTTSTSIVPFVANQLSANVQPHSPQAEKKKKRRDRPKKTGKKFKIPVPATGELQTYNDHGSKCDGQGYPSYPNGNTVFVRTTDMIDYITNFGFIAYPHTQKSQGSKNGPWKTTWYTCLGVLHCHDNYCNYAAPPLTANGKAAEMIKLHPICPAVECNGNHVWTRCTTTNCRVNVEKSTGWAVLCHSGSHNHVWPAPKKADPLAMLKLTDEQVGQAGAGQTITAPPVIDIHPAFSNGGRLGYLCRKVLVEKGLMPEKESLGGGDRLIMNPMHWGRNGLRLILTSLLGADVHITFQSKWMAEQLVRHDQNGKTYSGGLLSDVTYRFFHNGYLLTTSMYSDLMTRWIPIQLKWIWGLETNHYRAHFTTLLKQIKNADLTHHERELLGQHVVDFSTAQKKGFIAAYMEEAMNIIENLLLGSKKNCNVVDAAQVGYFEQLAMDLLEPNKPDGMTLGNKFDQLGRLFPKAKAWLDWWNTSDIHSMLFCARPRLPLDNPPNPADPNGKQELPDTTNAQESMHRQYYILSLGHCTIVQGFVQLLLFVESLNKDFNQLRRGIPVKYGSSWELVVETLGWSKERTLLRPQVNDERPPDTTDSLICPKKLGRPVGSGNVNCDPHSSYQSYSASSQPGKQNRCWETATLESFLPTFGPLWIEGSKGLKSLQSGVQLLSPASFVTDMFCSADGFIEHLLVRRNRPTLAGRLFAFNVQRDYQCVQFPSHQESETVEQTTVVLTQAPSTLPNRLEDDMDVMVLTVDPTGDVPRLYKRSRLDFTKNPPHVYFHLGGVAGLSHEDRASFMNDMNRPETLTLNNIEYHIVSRGFWAYNHYWCKLVRHLDGARGVWFFDDRKDDGRAQLLGRDMSLISGAQPSTSWLIYSRKPTTEEQKTIDLGIAKIIKKNPDPLGDVPFVRATDLDGLEKQILEDSPVTDGFGTVAAATIISSQNQARVAFTLATAVRIEPANSQADVPDALSHTNQPTPMLDHNGSTKTESTPTEPVIKQVGLCVCLKRLAPPLESPNATVLAPPPEVSVGKKPTIRGKPKAKAKGRGGKKK</sequence>
<gene>
    <name evidence="2" type="ORF">MELLADRAFT_86134</name>
</gene>